<reference evidence="2 3" key="1">
    <citation type="journal article" date="2015" name="Geomicrobiol. J.">
        <title>Caldisalinibacter kiritimatiensis gen. nov., sp. nov., a moderately thermohalophilic thiosulfate-reducing bacterium from a hypersaline microbial mat.</title>
        <authorList>
            <person name="Ben Hania W."/>
            <person name="Joseph M."/>
            <person name="Fiebig A."/>
            <person name="Bunk B."/>
            <person name="Klenk H.-P."/>
            <person name="Fardeau M.-L."/>
            <person name="Spring S."/>
        </authorList>
    </citation>
    <scope>NUCLEOTIDE SEQUENCE [LARGE SCALE GENOMIC DNA]</scope>
    <source>
        <strain evidence="2 3">L21-TH-D2</strain>
    </source>
</reference>
<keyword evidence="3" id="KW-1185">Reference proteome</keyword>
<protein>
    <submittedName>
        <fullName evidence="2">Uncharacterized protein</fullName>
    </submittedName>
</protein>
<proteinExistence type="predicted"/>
<evidence type="ECO:0000313" key="2">
    <source>
        <dbReference type="EMBL" id="EOD01206.1"/>
    </source>
</evidence>
<sequence>MDVVLVNDGYIQTYEIYKEKYRNRGDNPETVYSKTEEEIQKEYDAYVEREQDRQKRMNIKGLVSSISAALIAGAFWIYHWRKVQKEKDE</sequence>
<gene>
    <name evidence="2" type="ORF">L21TH_0745</name>
</gene>
<keyword evidence="1" id="KW-1133">Transmembrane helix</keyword>
<evidence type="ECO:0000313" key="3">
    <source>
        <dbReference type="Proteomes" id="UP000013378"/>
    </source>
</evidence>
<comment type="caution">
    <text evidence="2">The sequence shown here is derived from an EMBL/GenBank/DDBJ whole genome shotgun (WGS) entry which is preliminary data.</text>
</comment>
<dbReference type="Proteomes" id="UP000013378">
    <property type="component" value="Unassembled WGS sequence"/>
</dbReference>
<dbReference type="EMBL" id="ARZA01000070">
    <property type="protein sequence ID" value="EOD01206.1"/>
    <property type="molecule type" value="Genomic_DNA"/>
</dbReference>
<name>R1CR97_9FIRM</name>
<keyword evidence="1" id="KW-0812">Transmembrane</keyword>
<organism evidence="2 3">
    <name type="scientific">Caldisalinibacter kiritimatiensis</name>
    <dbReference type="NCBI Taxonomy" id="1304284"/>
    <lineage>
        <taxon>Bacteria</taxon>
        <taxon>Bacillati</taxon>
        <taxon>Bacillota</taxon>
        <taxon>Tissierellia</taxon>
        <taxon>Tissierellales</taxon>
        <taxon>Thermohalobacteraceae</taxon>
        <taxon>Caldisalinibacter</taxon>
    </lineage>
</organism>
<feature type="transmembrane region" description="Helical" evidence="1">
    <location>
        <begin position="59"/>
        <end position="78"/>
    </location>
</feature>
<dbReference type="AlphaFoldDB" id="R1CR97"/>
<keyword evidence="1" id="KW-0472">Membrane</keyword>
<evidence type="ECO:0000256" key="1">
    <source>
        <dbReference type="SAM" id="Phobius"/>
    </source>
</evidence>
<accession>R1CR97</accession>